<reference evidence="2" key="1">
    <citation type="submission" date="2022-11" db="UniProtKB">
        <authorList>
            <consortium name="WormBaseParasite"/>
        </authorList>
    </citation>
    <scope>IDENTIFICATION</scope>
</reference>
<evidence type="ECO:0000313" key="2">
    <source>
        <dbReference type="WBParaSite" id="JU765_v2.g19902.t1"/>
    </source>
</evidence>
<organism evidence="1 2">
    <name type="scientific">Panagrolaimus sp. JU765</name>
    <dbReference type="NCBI Taxonomy" id="591449"/>
    <lineage>
        <taxon>Eukaryota</taxon>
        <taxon>Metazoa</taxon>
        <taxon>Ecdysozoa</taxon>
        <taxon>Nematoda</taxon>
        <taxon>Chromadorea</taxon>
        <taxon>Rhabditida</taxon>
        <taxon>Tylenchina</taxon>
        <taxon>Panagrolaimomorpha</taxon>
        <taxon>Panagrolaimoidea</taxon>
        <taxon>Panagrolaimidae</taxon>
        <taxon>Panagrolaimus</taxon>
    </lineage>
</organism>
<name>A0AC34QVZ9_9BILA</name>
<sequence>MLPNMNQPNLFNLKSLLQTTQNQNQENWIALAAIYAAMLQQQQQQMMAAAAFAQLNQQQPVDLPLLYSQMMTSDKLLQNSSPEIISLAESPSLKKRKSTIEVECESKRPCSSSSSLATPVISASHTPATTAAQFGITNETPAPVKPSSSSQSDNEADEFIDVVGDPVPKTKAQRKAHIEFYRKLKLLRNREKNLQCSLCSDSVNNIESDIRAHVTSHAEGSILICKLCCYSAGDLHQIFLHMSTLHPKHRDSYEDRRDMTQLSDLLTACFPRGLTKQKSGIQDLIQKVVENAKKTGSDALEVECQRCQKNVAATREYLTKHLNNQHQVYKCKKCKQVHDSEEQMVEHINSAHESTEAKIGSGYHVSGAAEAVIGIFKKCFEKYLN</sequence>
<accession>A0AC34QVZ9</accession>
<proteinExistence type="predicted"/>
<dbReference type="Proteomes" id="UP000887576">
    <property type="component" value="Unplaced"/>
</dbReference>
<dbReference type="WBParaSite" id="JU765_v2.g19902.t1">
    <property type="protein sequence ID" value="JU765_v2.g19902.t1"/>
    <property type="gene ID" value="JU765_v2.g19902"/>
</dbReference>
<protein>
    <submittedName>
        <fullName evidence="2">C2H2-type domain-containing protein</fullName>
    </submittedName>
</protein>
<evidence type="ECO:0000313" key="1">
    <source>
        <dbReference type="Proteomes" id="UP000887576"/>
    </source>
</evidence>